<sequence length="181" mass="20150">MSEKNPWVVNDVSTEYENPWIRVDHHDVTNPAGNPGVYGKVHFKNRAVGVVPISDNGDTWLVGQYRFPLDEYHWEIPMGGAPVNESAEDCAIRELREETGLQCTALTLLSRVHLSNCITDEEGILFVATGLTEGVSEPEETEVLTVRRIPFEEAFQMSQDGRITDALSVLALTQIRLKGLA</sequence>
<dbReference type="PANTHER" id="PTHR11839:SF18">
    <property type="entry name" value="NUDIX HYDROLASE DOMAIN-CONTAINING PROTEIN"/>
    <property type="match status" value="1"/>
</dbReference>
<dbReference type="InterPro" id="IPR020084">
    <property type="entry name" value="NUDIX_hydrolase_CS"/>
</dbReference>
<evidence type="ECO:0000256" key="8">
    <source>
        <dbReference type="RuleBase" id="RU003476"/>
    </source>
</evidence>
<proteinExistence type="inferred from homology"/>
<evidence type="ECO:0000256" key="7">
    <source>
        <dbReference type="ARBA" id="ARBA00032272"/>
    </source>
</evidence>
<dbReference type="Pfam" id="PF00293">
    <property type="entry name" value="NUDIX"/>
    <property type="match status" value="1"/>
</dbReference>
<dbReference type="InterPro" id="IPR020476">
    <property type="entry name" value="Nudix_hydrolase"/>
</dbReference>
<dbReference type="EMBL" id="BAABWH010000001">
    <property type="protein sequence ID" value="GAA6143998.1"/>
    <property type="molecule type" value="Genomic_DNA"/>
</dbReference>
<dbReference type="Gene3D" id="3.90.79.10">
    <property type="entry name" value="Nucleoside Triphosphate Pyrophosphohydrolase"/>
    <property type="match status" value="1"/>
</dbReference>
<evidence type="ECO:0000256" key="1">
    <source>
        <dbReference type="ARBA" id="ARBA00000847"/>
    </source>
</evidence>
<dbReference type="CDD" id="cd24161">
    <property type="entry name" value="NUDIX_ADPRase_Ndx2"/>
    <property type="match status" value="1"/>
</dbReference>
<gene>
    <name evidence="10" type="ORF">NBRC116585_01150</name>
</gene>
<dbReference type="PROSITE" id="PS00893">
    <property type="entry name" value="NUDIX_BOX"/>
    <property type="match status" value="1"/>
</dbReference>
<protein>
    <recommendedName>
        <fullName evidence="4">GDP-mannose pyrophosphatase</fullName>
    </recommendedName>
    <alternativeName>
        <fullName evidence="6">GDP-mannose hydrolase</fullName>
    </alternativeName>
    <alternativeName>
        <fullName evidence="7">GDPMK</fullName>
    </alternativeName>
</protein>
<dbReference type="SUPFAM" id="SSF55811">
    <property type="entry name" value="Nudix"/>
    <property type="match status" value="1"/>
</dbReference>
<evidence type="ECO:0000256" key="3">
    <source>
        <dbReference type="ARBA" id="ARBA00007275"/>
    </source>
</evidence>
<accession>A0ABP9ZV44</accession>
<dbReference type="PRINTS" id="PR00502">
    <property type="entry name" value="NUDIXFAMILY"/>
</dbReference>
<dbReference type="RefSeq" id="WP_353292949.1">
    <property type="nucleotide sequence ID" value="NZ_BAABWH010000001.1"/>
</dbReference>
<keyword evidence="5 8" id="KW-0378">Hydrolase</keyword>
<evidence type="ECO:0000256" key="6">
    <source>
        <dbReference type="ARBA" id="ARBA00032162"/>
    </source>
</evidence>
<evidence type="ECO:0000256" key="4">
    <source>
        <dbReference type="ARBA" id="ARBA00016377"/>
    </source>
</evidence>
<dbReference type="InterPro" id="IPR000086">
    <property type="entry name" value="NUDIX_hydrolase_dom"/>
</dbReference>
<reference evidence="10 11" key="1">
    <citation type="submission" date="2024-04" db="EMBL/GenBank/DDBJ databases">
        <title>Draft genome sequence of Thalassolituus maritimus NBRC 116585.</title>
        <authorList>
            <person name="Miyakawa T."/>
            <person name="Kusuya Y."/>
            <person name="Miura T."/>
        </authorList>
    </citation>
    <scope>NUCLEOTIDE SEQUENCE [LARGE SCALE GENOMIC DNA]</scope>
    <source>
        <strain evidence="10 11">5NW40-0001</strain>
    </source>
</reference>
<evidence type="ECO:0000259" key="9">
    <source>
        <dbReference type="PROSITE" id="PS51462"/>
    </source>
</evidence>
<feature type="domain" description="Nudix hydrolase" evidence="9">
    <location>
        <begin position="43"/>
        <end position="171"/>
    </location>
</feature>
<comment type="similarity">
    <text evidence="3">Belongs to the Nudix hydrolase family. NudK subfamily.</text>
</comment>
<dbReference type="Proteomes" id="UP001481413">
    <property type="component" value="Unassembled WGS sequence"/>
</dbReference>
<evidence type="ECO:0000313" key="11">
    <source>
        <dbReference type="Proteomes" id="UP001481413"/>
    </source>
</evidence>
<keyword evidence="11" id="KW-1185">Reference proteome</keyword>
<comment type="cofactor">
    <cofactor evidence="2">
        <name>Mg(2+)</name>
        <dbReference type="ChEBI" id="CHEBI:18420"/>
    </cofactor>
</comment>
<dbReference type="PANTHER" id="PTHR11839">
    <property type="entry name" value="UDP/ADP-SUGAR PYROPHOSPHATASE"/>
    <property type="match status" value="1"/>
</dbReference>
<dbReference type="InterPro" id="IPR015797">
    <property type="entry name" value="NUDIX_hydrolase-like_dom_sf"/>
</dbReference>
<comment type="caution">
    <text evidence="10">The sequence shown here is derived from an EMBL/GenBank/DDBJ whole genome shotgun (WGS) entry which is preliminary data.</text>
</comment>
<comment type="catalytic activity">
    <reaction evidence="1">
        <text>GDP-alpha-D-mannose + H2O = alpha-D-mannose 1-phosphate + GMP + 2 H(+)</text>
        <dbReference type="Rhea" id="RHEA:27978"/>
        <dbReference type="ChEBI" id="CHEBI:15377"/>
        <dbReference type="ChEBI" id="CHEBI:15378"/>
        <dbReference type="ChEBI" id="CHEBI:57527"/>
        <dbReference type="ChEBI" id="CHEBI:58115"/>
        <dbReference type="ChEBI" id="CHEBI:58409"/>
    </reaction>
</comment>
<evidence type="ECO:0000256" key="2">
    <source>
        <dbReference type="ARBA" id="ARBA00001946"/>
    </source>
</evidence>
<evidence type="ECO:0000313" key="10">
    <source>
        <dbReference type="EMBL" id="GAA6143998.1"/>
    </source>
</evidence>
<name>A0ABP9ZV44_9GAMM</name>
<organism evidence="10 11">
    <name type="scientific">Thalassolituus maritimus</name>
    <dbReference type="NCBI Taxonomy" id="484498"/>
    <lineage>
        <taxon>Bacteria</taxon>
        <taxon>Pseudomonadati</taxon>
        <taxon>Pseudomonadota</taxon>
        <taxon>Gammaproteobacteria</taxon>
        <taxon>Oceanospirillales</taxon>
        <taxon>Oceanospirillaceae</taxon>
        <taxon>Thalassolituus</taxon>
    </lineage>
</organism>
<dbReference type="PROSITE" id="PS51462">
    <property type="entry name" value="NUDIX"/>
    <property type="match status" value="1"/>
</dbReference>
<evidence type="ECO:0000256" key="5">
    <source>
        <dbReference type="ARBA" id="ARBA00022801"/>
    </source>
</evidence>